<keyword evidence="1" id="KW-0812">Transmembrane</keyword>
<evidence type="ECO:0000313" key="2">
    <source>
        <dbReference type="EMBL" id="KAL0466871.1"/>
    </source>
</evidence>
<feature type="transmembrane region" description="Helical" evidence="1">
    <location>
        <begin position="26"/>
        <end position="43"/>
    </location>
</feature>
<organism evidence="2 3">
    <name type="scientific">Neurospora intermedia</name>
    <dbReference type="NCBI Taxonomy" id="5142"/>
    <lineage>
        <taxon>Eukaryota</taxon>
        <taxon>Fungi</taxon>
        <taxon>Dikarya</taxon>
        <taxon>Ascomycota</taxon>
        <taxon>Pezizomycotina</taxon>
        <taxon>Sordariomycetes</taxon>
        <taxon>Sordariomycetidae</taxon>
        <taxon>Sordariales</taxon>
        <taxon>Sordariaceae</taxon>
        <taxon>Neurospora</taxon>
    </lineage>
</organism>
<keyword evidence="3" id="KW-1185">Reference proteome</keyword>
<sequence length="85" mass="9636">MILVSSLAAVLFFSFSRFLYILCRFTLVSLSLYLLGWSFTGLARKTCLGGRKGVIRFLYILCFFLETTLVSRGVYRLGWSSTESA</sequence>
<dbReference type="EMBL" id="JAVLET010000011">
    <property type="protein sequence ID" value="KAL0466871.1"/>
    <property type="molecule type" value="Genomic_DNA"/>
</dbReference>
<keyword evidence="1" id="KW-1133">Transmembrane helix</keyword>
<protein>
    <submittedName>
        <fullName evidence="2">Uncharacterized protein</fullName>
    </submittedName>
</protein>
<accession>A0ABR3D2D8</accession>
<name>A0ABR3D2D8_NEUIN</name>
<evidence type="ECO:0000256" key="1">
    <source>
        <dbReference type="SAM" id="Phobius"/>
    </source>
</evidence>
<reference evidence="2 3" key="1">
    <citation type="submission" date="2023-09" db="EMBL/GenBank/DDBJ databases">
        <title>Multi-omics analysis of a traditional fermented food reveals byproduct-associated fungal strains for waste-to-food upcycling.</title>
        <authorList>
            <consortium name="Lawrence Berkeley National Laboratory"/>
            <person name="Rekdal V.M."/>
            <person name="Villalobos-Escobedo J.M."/>
            <person name="Rodriguez-Valeron N."/>
            <person name="Garcia M.O."/>
            <person name="Vasquez D.P."/>
            <person name="Damayanti I."/>
            <person name="Sorensen P.M."/>
            <person name="Baidoo E.E."/>
            <person name="De Carvalho A.C."/>
            <person name="Riley R."/>
            <person name="Lipzen A."/>
            <person name="He G."/>
            <person name="Yan M."/>
            <person name="Haridas S."/>
            <person name="Daum C."/>
            <person name="Yoshinaga Y."/>
            <person name="Ng V."/>
            <person name="Grigoriev I.V."/>
            <person name="Munk R."/>
            <person name="Nuraida L."/>
            <person name="Wijaya C.H."/>
            <person name="Morales P.-C."/>
            <person name="Keasling J.D."/>
        </authorList>
    </citation>
    <scope>NUCLEOTIDE SEQUENCE [LARGE SCALE GENOMIC DNA]</scope>
    <source>
        <strain evidence="2 3">FGSC 2613</strain>
    </source>
</reference>
<gene>
    <name evidence="2" type="ORF">QR685DRAFT_534617</name>
</gene>
<comment type="caution">
    <text evidence="2">The sequence shown here is derived from an EMBL/GenBank/DDBJ whole genome shotgun (WGS) entry which is preliminary data.</text>
</comment>
<proteinExistence type="predicted"/>
<keyword evidence="1" id="KW-0472">Membrane</keyword>
<dbReference type="Proteomes" id="UP001451303">
    <property type="component" value="Unassembled WGS sequence"/>
</dbReference>
<feature type="transmembrane region" description="Helical" evidence="1">
    <location>
        <begin position="55"/>
        <end position="75"/>
    </location>
</feature>
<evidence type="ECO:0000313" key="3">
    <source>
        <dbReference type="Proteomes" id="UP001451303"/>
    </source>
</evidence>